<dbReference type="Proteomes" id="UP000249135">
    <property type="component" value="Unassembled WGS sequence"/>
</dbReference>
<evidence type="ECO:0000313" key="2">
    <source>
        <dbReference type="Proteomes" id="UP000249135"/>
    </source>
</evidence>
<proteinExistence type="predicted"/>
<dbReference type="InterPro" id="IPR027417">
    <property type="entry name" value="P-loop_NTPase"/>
</dbReference>
<dbReference type="EMBL" id="QFPP01000001">
    <property type="protein sequence ID" value="PZQ78419.1"/>
    <property type="molecule type" value="Genomic_DNA"/>
</dbReference>
<evidence type="ECO:0008006" key="3">
    <source>
        <dbReference type="Google" id="ProtNLM"/>
    </source>
</evidence>
<protein>
    <recommendedName>
        <fullName evidence="3">DNA helicase</fullName>
    </recommendedName>
</protein>
<dbReference type="AlphaFoldDB" id="A0A2W5QPX4"/>
<organism evidence="1 2">
    <name type="scientific">Variovorax paradoxus</name>
    <dbReference type="NCBI Taxonomy" id="34073"/>
    <lineage>
        <taxon>Bacteria</taxon>
        <taxon>Pseudomonadati</taxon>
        <taxon>Pseudomonadota</taxon>
        <taxon>Betaproteobacteria</taxon>
        <taxon>Burkholderiales</taxon>
        <taxon>Comamonadaceae</taxon>
        <taxon>Variovorax</taxon>
    </lineage>
</organism>
<reference evidence="1 2" key="1">
    <citation type="submission" date="2017-08" db="EMBL/GenBank/DDBJ databases">
        <title>Infants hospitalized years apart are colonized by the same room-sourced microbial strains.</title>
        <authorList>
            <person name="Brooks B."/>
            <person name="Olm M.R."/>
            <person name="Firek B.A."/>
            <person name="Baker R."/>
            <person name="Thomas B.C."/>
            <person name="Morowitz M.J."/>
            <person name="Banfield J.F."/>
        </authorList>
    </citation>
    <scope>NUCLEOTIDE SEQUENCE [LARGE SCALE GENOMIC DNA]</scope>
    <source>
        <strain evidence="1">S2_005_003_R2_41</strain>
    </source>
</reference>
<accession>A0A2W5QPX4</accession>
<sequence>MPTICVLSNAEAVLERLVSEITALLSTGVSASDIAVICGSQANSRLVSRRLISNRIAAIPVTHSAYAKDLRRVIWMTYFSSQLQAGKALEPTDEANKEKLEVALGPAQWAAVVKELRAIRTTSLESRYCACAEAYLRAKGGVRAKANQLLRSYLMTWEPICRRLTCPRQLLKLSRATAQVQCLTPQAAAGASWRFVFVAGMTEGVWKARKRQNDEDTFDLLVKVFAAFSEKLVIVTLPPTRPCILSAILAVAPLASDQPAFTTSGEG</sequence>
<dbReference type="SUPFAM" id="SSF52540">
    <property type="entry name" value="P-loop containing nucleoside triphosphate hydrolases"/>
    <property type="match status" value="1"/>
</dbReference>
<comment type="caution">
    <text evidence="1">The sequence shown here is derived from an EMBL/GenBank/DDBJ whole genome shotgun (WGS) entry which is preliminary data.</text>
</comment>
<gene>
    <name evidence="1" type="ORF">DI563_00105</name>
</gene>
<name>A0A2W5QPX4_VARPD</name>
<evidence type="ECO:0000313" key="1">
    <source>
        <dbReference type="EMBL" id="PZQ78419.1"/>
    </source>
</evidence>